<keyword evidence="2" id="KW-1185">Reference proteome</keyword>
<reference evidence="1" key="1">
    <citation type="submission" date="2021-03" db="EMBL/GenBank/DDBJ databases">
        <title>Draft genome sequence of rust myrtle Austropuccinia psidii MF-1, a brazilian biotype.</title>
        <authorList>
            <person name="Quecine M.C."/>
            <person name="Pachon D.M.R."/>
            <person name="Bonatelli M.L."/>
            <person name="Correr F.H."/>
            <person name="Franceschini L.M."/>
            <person name="Leite T.F."/>
            <person name="Margarido G.R.A."/>
            <person name="Almeida C.A."/>
            <person name="Ferrarezi J.A."/>
            <person name="Labate C.A."/>
        </authorList>
    </citation>
    <scope>NUCLEOTIDE SEQUENCE</scope>
    <source>
        <strain evidence="1">MF-1</strain>
    </source>
</reference>
<accession>A0A9Q3DLW8</accession>
<protein>
    <submittedName>
        <fullName evidence="1">Uncharacterized protein</fullName>
    </submittedName>
</protein>
<sequence length="105" mass="11415">MPPTLLISALLGPPQLNPSPLECETKPLYTVFLPQHTPLTSRKCWVAHGFVGINKGEYGAISHKEIGDRILPAGVVQVYGMFAVAQAVTIVVPQAYLNPELELHD</sequence>
<dbReference type="Gene3D" id="2.30.130.10">
    <property type="entry name" value="PUA domain"/>
    <property type="match status" value="1"/>
</dbReference>
<dbReference type="InterPro" id="IPR036974">
    <property type="entry name" value="PUA_sf"/>
</dbReference>
<dbReference type="GO" id="GO:0003723">
    <property type="term" value="F:RNA binding"/>
    <property type="evidence" value="ECO:0007669"/>
    <property type="project" value="InterPro"/>
</dbReference>
<name>A0A9Q3DLW8_9BASI</name>
<dbReference type="AlphaFoldDB" id="A0A9Q3DLW8"/>
<organism evidence="1 2">
    <name type="scientific">Austropuccinia psidii MF-1</name>
    <dbReference type="NCBI Taxonomy" id="1389203"/>
    <lineage>
        <taxon>Eukaryota</taxon>
        <taxon>Fungi</taxon>
        <taxon>Dikarya</taxon>
        <taxon>Basidiomycota</taxon>
        <taxon>Pucciniomycotina</taxon>
        <taxon>Pucciniomycetes</taxon>
        <taxon>Pucciniales</taxon>
        <taxon>Sphaerophragmiaceae</taxon>
        <taxon>Austropuccinia</taxon>
    </lineage>
</organism>
<dbReference type="Proteomes" id="UP000765509">
    <property type="component" value="Unassembled WGS sequence"/>
</dbReference>
<dbReference type="EMBL" id="AVOT02019241">
    <property type="protein sequence ID" value="MBW0506701.1"/>
    <property type="molecule type" value="Genomic_DNA"/>
</dbReference>
<evidence type="ECO:0000313" key="2">
    <source>
        <dbReference type="Proteomes" id="UP000765509"/>
    </source>
</evidence>
<dbReference type="OrthoDB" id="409889at2759"/>
<gene>
    <name evidence="1" type="ORF">O181_046416</name>
</gene>
<comment type="caution">
    <text evidence="1">The sequence shown here is derived from an EMBL/GenBank/DDBJ whole genome shotgun (WGS) entry which is preliminary data.</text>
</comment>
<evidence type="ECO:0000313" key="1">
    <source>
        <dbReference type="EMBL" id="MBW0506701.1"/>
    </source>
</evidence>
<proteinExistence type="predicted"/>